<feature type="region of interest" description="Disordered" evidence="1">
    <location>
        <begin position="155"/>
        <end position="218"/>
    </location>
</feature>
<gene>
    <name evidence="4" type="ORF">TMSB3V08_LOCUS10803</name>
</gene>
<name>A0A7R9EHL0_9NEOP</name>
<proteinExistence type="predicted"/>
<dbReference type="AlphaFoldDB" id="A0A7R9EHL0"/>
<feature type="compositionally biased region" description="Basic and acidic residues" evidence="1">
    <location>
        <begin position="155"/>
        <end position="173"/>
    </location>
</feature>
<protein>
    <submittedName>
        <fullName evidence="4">Uncharacterized protein</fullName>
    </submittedName>
</protein>
<sequence length="747" mass="83602">MEVWRRRKRSFSSSLNSEVQLLLGLSTLLLLARLVTSVQGSDSTTTVSSVEPEDYVDSEINQIDRFDDNEERWVMGKVVDAIVPITSLNETLGAGLADNSLWHGLLSECGRSTSLMCVKRNVFGYLDRSIGVIGDFAVTDSLVFKKNANQYENKYERSKNANESLISDKDKGNGTRGNKVKGDYEYDYDDNYEYDEDEYTDEEGNEVDPDEAGIDEPRSLDSFEGVTNILYDKGIRFVMNHDLQFQLPDTLGGALVRISPRALEQDGGALLKVEMNPAKTNAGEGRIFFKKRETAGARKVVLQFPGEMASARQIILPFPGETASARQIILPFPGETASARQIVLPFPGEMASAGAALVDDRGTNKEWKKKLLMSFFALLLVIKMIKVKLMYLLPLLIGVGTAKKLLLKMLLFLFPAFAHLFKFCSTYHASHTSKFHHHHHQLSTATPPSSTTIIIRYDTHSYLQPHLQVPPPSSSGTIPIAIYSHTSKFHHHHHQLSTSTHPSSTTTTIIRYDTHSYLQPHLQVPPPSSGKIPIALYSHTSKFPHHHQLSTSTHPSSTTTTIISTIPIAIYIHTSKFHHHHQVQYPYLSTATHPSSTTTTIIRYDTHSYLHPHLQVPPPPSSSGTIPIAIYSHTSKFHHHHHHHHQLSTATHPSFTTIIIRYDTHSSLHPHIQAPPPPPSSGNIPIAIYNYTSKFPHHHQIFRPLALSSASLKPILWDGGRGEGVVWLHSRPKYPYAPTRTDESRKP</sequence>
<dbReference type="Pfam" id="PF07898">
    <property type="entry name" value="DUF1676"/>
    <property type="match status" value="2"/>
</dbReference>
<dbReference type="GO" id="GO:0016020">
    <property type="term" value="C:membrane"/>
    <property type="evidence" value="ECO:0007669"/>
    <property type="project" value="TreeGrafter"/>
</dbReference>
<feature type="chain" id="PRO_5031075048" evidence="3">
    <location>
        <begin position="41"/>
        <end position="747"/>
    </location>
</feature>
<evidence type="ECO:0000256" key="3">
    <source>
        <dbReference type="SAM" id="SignalP"/>
    </source>
</evidence>
<keyword evidence="3" id="KW-0732">Signal</keyword>
<accession>A0A7R9EHL0</accession>
<evidence type="ECO:0000256" key="1">
    <source>
        <dbReference type="SAM" id="MobiDB-lite"/>
    </source>
</evidence>
<dbReference type="EMBL" id="OB797173">
    <property type="protein sequence ID" value="CAD7434146.1"/>
    <property type="molecule type" value="Genomic_DNA"/>
</dbReference>
<keyword evidence="2" id="KW-0472">Membrane</keyword>
<dbReference type="PANTHER" id="PTHR21879:SF4">
    <property type="entry name" value="OSIRIS 17, ISOFORM C"/>
    <property type="match status" value="1"/>
</dbReference>
<feature type="signal peptide" evidence="3">
    <location>
        <begin position="1"/>
        <end position="40"/>
    </location>
</feature>
<feature type="compositionally biased region" description="Acidic residues" evidence="1">
    <location>
        <begin position="185"/>
        <end position="214"/>
    </location>
</feature>
<keyword evidence="2" id="KW-0812">Transmembrane</keyword>
<organism evidence="4">
    <name type="scientific">Timema monikensis</name>
    <dbReference type="NCBI Taxonomy" id="170555"/>
    <lineage>
        <taxon>Eukaryota</taxon>
        <taxon>Metazoa</taxon>
        <taxon>Ecdysozoa</taxon>
        <taxon>Arthropoda</taxon>
        <taxon>Hexapoda</taxon>
        <taxon>Insecta</taxon>
        <taxon>Pterygota</taxon>
        <taxon>Neoptera</taxon>
        <taxon>Polyneoptera</taxon>
        <taxon>Phasmatodea</taxon>
        <taxon>Timematodea</taxon>
        <taxon>Timematoidea</taxon>
        <taxon>Timematidae</taxon>
        <taxon>Timema</taxon>
    </lineage>
</organism>
<dbReference type="PANTHER" id="PTHR21879">
    <property type="entry name" value="FI03362P-RELATED-RELATED"/>
    <property type="match status" value="1"/>
</dbReference>
<keyword evidence="2" id="KW-1133">Transmembrane helix</keyword>
<feature type="transmembrane region" description="Helical" evidence="2">
    <location>
        <begin position="371"/>
        <end position="393"/>
    </location>
</feature>
<reference evidence="4" key="1">
    <citation type="submission" date="2020-11" db="EMBL/GenBank/DDBJ databases">
        <authorList>
            <person name="Tran Van P."/>
        </authorList>
    </citation>
    <scope>NUCLEOTIDE SEQUENCE</scope>
</reference>
<evidence type="ECO:0000256" key="2">
    <source>
        <dbReference type="SAM" id="Phobius"/>
    </source>
</evidence>
<dbReference type="InterPro" id="IPR012464">
    <property type="entry name" value="DUF1676"/>
</dbReference>
<evidence type="ECO:0000313" key="4">
    <source>
        <dbReference type="EMBL" id="CAD7434146.1"/>
    </source>
</evidence>